<keyword evidence="2 3" id="KW-0413">Isomerase</keyword>
<protein>
    <submittedName>
        <fullName evidence="3">Amino acid racemase</fullName>
        <ecNumber evidence="3">5.1.1.-</ecNumber>
    </submittedName>
</protein>
<dbReference type="EC" id="5.1.1.-" evidence="3"/>
<dbReference type="PANTHER" id="PTHR21198">
    <property type="entry name" value="GLUTAMATE RACEMASE"/>
    <property type="match status" value="1"/>
</dbReference>
<name>A0ABT5ZDM8_9ACTN</name>
<organism evidence="3 4">
    <name type="scientific">Streptomyces silvisoli</name>
    <dbReference type="NCBI Taxonomy" id="3034235"/>
    <lineage>
        <taxon>Bacteria</taxon>
        <taxon>Bacillati</taxon>
        <taxon>Actinomycetota</taxon>
        <taxon>Actinomycetes</taxon>
        <taxon>Kitasatosporales</taxon>
        <taxon>Streptomycetaceae</taxon>
        <taxon>Streptomyces</taxon>
    </lineage>
</organism>
<sequence>MHHLGIVAHSAEGAALCFRTFCQEGFRELGPHEHPDVTLDLIALARSMPAWENGDHDTIRRTLSVSVDRLAGAGADFFVCPDNTAHEALERPGPELALPGLHIAEVVADRAARDGRARVGVLGTGFLMKGPVYPRALAERGIACEVPDARDRETVSRVIFEELVNGVLTDASRADYVRVIERLAARGCDAVALACTEIPLLVTPDVSPLPTLDSTRLLARAAFDAAVGHRPPPSWRGGPVAG</sequence>
<evidence type="ECO:0000313" key="4">
    <source>
        <dbReference type="Proteomes" id="UP001216579"/>
    </source>
</evidence>
<dbReference type="Pfam" id="PF01177">
    <property type="entry name" value="Asp_Glu_race"/>
    <property type="match status" value="1"/>
</dbReference>
<dbReference type="Gene3D" id="3.40.50.1860">
    <property type="match status" value="2"/>
</dbReference>
<comment type="similarity">
    <text evidence="1">Belongs to the aspartate/glutamate racemases family.</text>
</comment>
<comment type="caution">
    <text evidence="3">The sequence shown here is derived from an EMBL/GenBank/DDBJ whole genome shotgun (WGS) entry which is preliminary data.</text>
</comment>
<dbReference type="GO" id="GO:0016853">
    <property type="term" value="F:isomerase activity"/>
    <property type="evidence" value="ECO:0007669"/>
    <property type="project" value="UniProtKB-KW"/>
</dbReference>
<dbReference type="SUPFAM" id="SSF53681">
    <property type="entry name" value="Aspartate/glutamate racemase"/>
    <property type="match status" value="2"/>
</dbReference>
<dbReference type="InterPro" id="IPR015942">
    <property type="entry name" value="Asp/Glu/hydantoin_racemase"/>
</dbReference>
<gene>
    <name evidence="3" type="ORF">P3G67_01175</name>
</gene>
<evidence type="ECO:0000256" key="2">
    <source>
        <dbReference type="ARBA" id="ARBA00023235"/>
    </source>
</evidence>
<keyword evidence="4" id="KW-1185">Reference proteome</keyword>
<dbReference type="InterPro" id="IPR001920">
    <property type="entry name" value="Asp/Glu_race"/>
</dbReference>
<dbReference type="EMBL" id="JARJBC010000001">
    <property type="protein sequence ID" value="MDF3287867.1"/>
    <property type="molecule type" value="Genomic_DNA"/>
</dbReference>
<reference evidence="3 4" key="1">
    <citation type="submission" date="2023-03" db="EMBL/GenBank/DDBJ databases">
        <title>Draft genome sequence of Streptomyces sp. RB6PN23 isolated from peat swamp forest in Thailand.</title>
        <authorList>
            <person name="Klaysubun C."/>
            <person name="Duangmal K."/>
        </authorList>
    </citation>
    <scope>NUCLEOTIDE SEQUENCE [LARGE SCALE GENOMIC DNA]</scope>
    <source>
        <strain evidence="3 4">RB6PN23</strain>
    </source>
</reference>
<evidence type="ECO:0000313" key="3">
    <source>
        <dbReference type="EMBL" id="MDF3287867.1"/>
    </source>
</evidence>
<dbReference type="InterPro" id="IPR004380">
    <property type="entry name" value="Asp_race"/>
</dbReference>
<dbReference type="Proteomes" id="UP001216579">
    <property type="component" value="Unassembled WGS sequence"/>
</dbReference>
<evidence type="ECO:0000256" key="1">
    <source>
        <dbReference type="ARBA" id="ARBA00007847"/>
    </source>
</evidence>
<proteinExistence type="inferred from homology"/>
<dbReference type="PANTHER" id="PTHR21198:SF7">
    <property type="entry name" value="ASPARTATE-GLUTAMATE RACEMASE FAMILY"/>
    <property type="match status" value="1"/>
</dbReference>
<accession>A0ABT5ZDM8</accession>
<dbReference type="NCBIfam" id="TIGR00035">
    <property type="entry name" value="asp_race"/>
    <property type="match status" value="1"/>
</dbReference>